<comment type="caution">
    <text evidence="1">The sequence shown here is derived from an EMBL/GenBank/DDBJ whole genome shotgun (WGS) entry which is preliminary data.</text>
</comment>
<dbReference type="Proteomes" id="UP000310406">
    <property type="component" value="Unassembled WGS sequence"/>
</dbReference>
<evidence type="ECO:0000313" key="1">
    <source>
        <dbReference type="EMBL" id="THV61524.1"/>
    </source>
</evidence>
<accession>A0A4S8S1M9</accession>
<name>A0A4S8S1M9_9FLAO</name>
<reference evidence="1 2" key="1">
    <citation type="submission" date="2019-03" db="EMBL/GenBank/DDBJ databases">
        <title>Muricauda SCR12 sp.nov, a marine bacterium isolated from Pacific Ocean:the Okinawa trough.</title>
        <authorList>
            <person name="Liu L."/>
        </authorList>
    </citation>
    <scope>NUCLEOTIDE SEQUENCE [LARGE SCALE GENOMIC DNA]</scope>
    <source>
        <strain evidence="1 2">SCR12</strain>
    </source>
</reference>
<organism evidence="1 2">
    <name type="scientific">Flagellimonas alvinocaridis</name>
    <dbReference type="NCBI Taxonomy" id="2530200"/>
    <lineage>
        <taxon>Bacteria</taxon>
        <taxon>Pseudomonadati</taxon>
        <taxon>Bacteroidota</taxon>
        <taxon>Flavobacteriia</taxon>
        <taxon>Flavobacteriales</taxon>
        <taxon>Flavobacteriaceae</taxon>
        <taxon>Flagellimonas</taxon>
    </lineage>
</organism>
<evidence type="ECO:0000313" key="2">
    <source>
        <dbReference type="Proteomes" id="UP000310406"/>
    </source>
</evidence>
<protein>
    <submittedName>
        <fullName evidence="1">Uncharacterized protein</fullName>
    </submittedName>
</protein>
<keyword evidence="2" id="KW-1185">Reference proteome</keyword>
<sequence length="117" mass="13832">MRKLKYSFEYCCSPIWIEETGIDKPILENVSIDSLNVDKFLKNEIEELQRIYQSTYNERDGRESGFEDLYQYSIFINRVIFSAQLLKMNLGNEYKIVFDLESWEKLLLSANKKLGGI</sequence>
<dbReference type="AlphaFoldDB" id="A0A4S8S1M9"/>
<dbReference type="OrthoDB" id="1452297at2"/>
<dbReference type="RefSeq" id="WP_136565301.1">
    <property type="nucleotide sequence ID" value="NZ_JBNZAV010000004.1"/>
</dbReference>
<proteinExistence type="predicted"/>
<gene>
    <name evidence="1" type="ORF">EZV76_04125</name>
</gene>
<dbReference type="EMBL" id="SNTZ01000001">
    <property type="protein sequence ID" value="THV61524.1"/>
    <property type="molecule type" value="Genomic_DNA"/>
</dbReference>